<evidence type="ECO:0000313" key="5">
    <source>
        <dbReference type="EMBL" id="MYZ48285.1"/>
    </source>
</evidence>
<protein>
    <recommendedName>
        <fullName evidence="4">Trehalose 6-phosphate phosphatase</fullName>
        <ecNumber evidence="4">3.1.3.12</ecNumber>
    </recommendedName>
</protein>
<accession>A0A964T4L5</accession>
<comment type="function">
    <text evidence="4">Removes the phosphate from trehalose 6-phosphate to produce free trehalose.</text>
</comment>
<dbReference type="OrthoDB" id="9814913at2"/>
<dbReference type="InterPro" id="IPR006379">
    <property type="entry name" value="HAD-SF_hydro_IIB"/>
</dbReference>
<dbReference type="GO" id="GO:0005992">
    <property type="term" value="P:trehalose biosynthetic process"/>
    <property type="evidence" value="ECO:0007669"/>
    <property type="project" value="InterPro"/>
</dbReference>
<dbReference type="InterPro" id="IPR023214">
    <property type="entry name" value="HAD_sf"/>
</dbReference>
<dbReference type="NCBIfam" id="TIGR00685">
    <property type="entry name" value="T6PP"/>
    <property type="match status" value="1"/>
</dbReference>
<evidence type="ECO:0000256" key="1">
    <source>
        <dbReference type="ARBA" id="ARBA00005199"/>
    </source>
</evidence>
<comment type="catalytic activity">
    <reaction evidence="4">
        <text>alpha,alpha-trehalose 6-phosphate + H2O = alpha,alpha-trehalose + phosphate</text>
        <dbReference type="Rhea" id="RHEA:23420"/>
        <dbReference type="ChEBI" id="CHEBI:15377"/>
        <dbReference type="ChEBI" id="CHEBI:16551"/>
        <dbReference type="ChEBI" id="CHEBI:43474"/>
        <dbReference type="ChEBI" id="CHEBI:58429"/>
        <dbReference type="EC" id="3.1.3.12"/>
    </reaction>
</comment>
<evidence type="ECO:0000256" key="4">
    <source>
        <dbReference type="RuleBase" id="RU361117"/>
    </source>
</evidence>
<keyword evidence="6" id="KW-1185">Reference proteome</keyword>
<dbReference type="SUPFAM" id="SSF56784">
    <property type="entry name" value="HAD-like"/>
    <property type="match status" value="1"/>
</dbReference>
<keyword evidence="4" id="KW-0479">Metal-binding</keyword>
<dbReference type="PANTHER" id="PTHR43768">
    <property type="entry name" value="TREHALOSE 6-PHOSPHATE PHOSPHATASE"/>
    <property type="match status" value="1"/>
</dbReference>
<dbReference type="EMBL" id="SPKJ01000033">
    <property type="protein sequence ID" value="MYZ48285.1"/>
    <property type="molecule type" value="Genomic_DNA"/>
</dbReference>
<dbReference type="Gene3D" id="3.40.50.1000">
    <property type="entry name" value="HAD superfamily/HAD-like"/>
    <property type="match status" value="1"/>
</dbReference>
<dbReference type="Pfam" id="PF02358">
    <property type="entry name" value="Trehalose_PPase"/>
    <property type="match status" value="1"/>
</dbReference>
<dbReference type="NCBIfam" id="TIGR01484">
    <property type="entry name" value="HAD-SF-IIB"/>
    <property type="match status" value="1"/>
</dbReference>
<dbReference type="InterPro" id="IPR036412">
    <property type="entry name" value="HAD-like_sf"/>
</dbReference>
<dbReference type="PANTHER" id="PTHR43768:SF3">
    <property type="entry name" value="TREHALOSE 6-PHOSPHATE PHOSPHATASE"/>
    <property type="match status" value="1"/>
</dbReference>
<comment type="pathway">
    <text evidence="1 4">Glycan biosynthesis; trehalose biosynthesis.</text>
</comment>
<comment type="cofactor">
    <cofactor evidence="4">
        <name>Mg(2+)</name>
        <dbReference type="ChEBI" id="CHEBI:18420"/>
    </cofactor>
</comment>
<evidence type="ECO:0000256" key="3">
    <source>
        <dbReference type="ARBA" id="ARBA00022801"/>
    </source>
</evidence>
<gene>
    <name evidence="5" type="primary">otsB</name>
    <name evidence="5" type="ORF">E4O86_11235</name>
</gene>
<dbReference type="AlphaFoldDB" id="A0A964T4L5"/>
<keyword evidence="4" id="KW-0460">Magnesium</keyword>
<dbReference type="RefSeq" id="WP_161140634.1">
    <property type="nucleotide sequence ID" value="NZ_SPKJ01000033.1"/>
</dbReference>
<reference evidence="5" key="1">
    <citation type="submission" date="2019-03" db="EMBL/GenBank/DDBJ databases">
        <title>Afifella sp. nov., isolated from activated sludge.</title>
        <authorList>
            <person name="Li Q."/>
            <person name="Liu Y."/>
        </authorList>
    </citation>
    <scope>NUCLEOTIDE SEQUENCE</scope>
    <source>
        <strain evidence="5">L72</strain>
    </source>
</reference>
<dbReference type="CDD" id="cd01627">
    <property type="entry name" value="HAD_TPP"/>
    <property type="match status" value="1"/>
</dbReference>
<comment type="caution">
    <text evidence="5">The sequence shown here is derived from an EMBL/GenBank/DDBJ whole genome shotgun (WGS) entry which is preliminary data.</text>
</comment>
<name>A0A964T4L5_9HYPH</name>
<evidence type="ECO:0000313" key="6">
    <source>
        <dbReference type="Proteomes" id="UP000773614"/>
    </source>
</evidence>
<proteinExistence type="inferred from homology"/>
<keyword evidence="3 4" id="KW-0378">Hydrolase</keyword>
<dbReference type="InterPro" id="IPR044651">
    <property type="entry name" value="OTSB-like"/>
</dbReference>
<dbReference type="Proteomes" id="UP000773614">
    <property type="component" value="Unassembled WGS sequence"/>
</dbReference>
<dbReference type="GO" id="GO:0046872">
    <property type="term" value="F:metal ion binding"/>
    <property type="evidence" value="ECO:0007669"/>
    <property type="project" value="UniProtKB-KW"/>
</dbReference>
<dbReference type="InterPro" id="IPR003337">
    <property type="entry name" value="Trehalose_PPase"/>
</dbReference>
<dbReference type="EC" id="3.1.3.12" evidence="4"/>
<organism evidence="5 6">
    <name type="scientific">Propylenella binzhouense</name>
    <dbReference type="NCBI Taxonomy" id="2555902"/>
    <lineage>
        <taxon>Bacteria</taxon>
        <taxon>Pseudomonadati</taxon>
        <taxon>Pseudomonadota</taxon>
        <taxon>Alphaproteobacteria</taxon>
        <taxon>Hyphomicrobiales</taxon>
        <taxon>Propylenellaceae</taxon>
        <taxon>Propylenella</taxon>
    </lineage>
</organism>
<dbReference type="Gene3D" id="3.30.70.1020">
    <property type="entry name" value="Trehalose-6-phosphate phosphatase related protein, domain 2"/>
    <property type="match status" value="1"/>
</dbReference>
<sequence>MTDHAPPPLDPARNALFLDFDGTFVDFAPEPDAIVVRPGGRELLKTVARRLGGALALVTGRRIENLDGHLGAVGLPTAGLHGQQSRMAAGEAIELRPTSPQMEEARRRIADAIRPGDPIAVEDKGGALVLHYRRAPGEAPRARAIGARAVAGLADLHAQSGHDIVEVRQRGIGKAEAVRRFSEQPPFAGRIPVFVGDDTTDEDGFRAAAELGGFGVKIGPGETAARYRLADVSALHAWLAASACG</sequence>
<dbReference type="GO" id="GO:0004805">
    <property type="term" value="F:trehalose-phosphatase activity"/>
    <property type="evidence" value="ECO:0007669"/>
    <property type="project" value="UniProtKB-EC"/>
</dbReference>
<comment type="similarity">
    <text evidence="2 4">Belongs to the trehalose phosphatase family.</text>
</comment>
<evidence type="ECO:0000256" key="2">
    <source>
        <dbReference type="ARBA" id="ARBA00008770"/>
    </source>
</evidence>